<dbReference type="SUPFAM" id="SSF52768">
    <property type="entry name" value="Arginase/deacetylase"/>
    <property type="match status" value="1"/>
</dbReference>
<reference evidence="3 4" key="1">
    <citation type="submission" date="2020-04" db="EMBL/GenBank/DDBJ databases">
        <title>Draft genome of Pyxidicoccus fallax type strain.</title>
        <authorList>
            <person name="Whitworth D.E."/>
        </authorList>
    </citation>
    <scope>NUCLEOTIDE SEQUENCE [LARGE SCALE GENOMIC DNA]</scope>
    <source>
        <strain evidence="3 4">DSM 14698</strain>
    </source>
</reference>
<dbReference type="PANTHER" id="PTHR10625">
    <property type="entry name" value="HISTONE DEACETYLASE HDAC1-RELATED"/>
    <property type="match status" value="1"/>
</dbReference>
<dbReference type="InterPro" id="IPR037138">
    <property type="entry name" value="His_deacetylse_dom_sf"/>
</dbReference>
<dbReference type="GO" id="GO:0040029">
    <property type="term" value="P:epigenetic regulation of gene expression"/>
    <property type="evidence" value="ECO:0007669"/>
    <property type="project" value="TreeGrafter"/>
</dbReference>
<dbReference type="InterPro" id="IPR000286">
    <property type="entry name" value="HDACs"/>
</dbReference>
<evidence type="ECO:0000259" key="2">
    <source>
        <dbReference type="Pfam" id="PF00850"/>
    </source>
</evidence>
<sequence length="289" mass="31411">MRALPVFYDPRQNASNPDSASPSAHKPAEVMTSWQALGVRLDVRGFEPIRPEQLYTVHKVSYVDGIFAGTIRNGFYNTFLEVAESLRWTSGSFLAAARCVAAGAPVAVSPTSGFHHASWGGGGGYCTFNGLMLAARTLLDEGVEKVGILDLDMHYGDGTDDIILQFRLSQRVEHYTFGLSAVAHGGACNPEGTERWLAGLPEIVDGFQKKGCQVLLFQAGADPHVEDPLGGVMTSEQMRRRDAIVFTRCRELGLPVAWNLAGGYQQPLRKVLDLHDATLLACAEVFARD</sequence>
<comment type="similarity">
    <text evidence="1">Belongs to the histone deacetylase family.</text>
</comment>
<evidence type="ECO:0000313" key="3">
    <source>
        <dbReference type="EMBL" id="NMO22495.1"/>
    </source>
</evidence>
<comment type="caution">
    <text evidence="3">The sequence shown here is derived from an EMBL/GenBank/DDBJ whole genome shotgun (WGS) entry which is preliminary data.</text>
</comment>
<dbReference type="PANTHER" id="PTHR10625:SF19">
    <property type="entry name" value="HISTONE DEACETYLASE 12"/>
    <property type="match status" value="1"/>
</dbReference>
<accession>A0A848LWT5</accession>
<dbReference type="Gene3D" id="3.40.800.20">
    <property type="entry name" value="Histone deacetylase domain"/>
    <property type="match status" value="2"/>
</dbReference>
<keyword evidence="4" id="KW-1185">Reference proteome</keyword>
<dbReference type="InterPro" id="IPR023801">
    <property type="entry name" value="His_deacetylse_dom"/>
</dbReference>
<dbReference type="AlphaFoldDB" id="A0A848LWT5"/>
<dbReference type="RefSeq" id="WP_169351632.1">
    <property type="nucleotide sequence ID" value="NZ_JABBJJ010000430.1"/>
</dbReference>
<name>A0A848LWT5_9BACT</name>
<protein>
    <submittedName>
        <fullName evidence="3">Histone deacetylase</fullName>
    </submittedName>
</protein>
<dbReference type="EMBL" id="JABBJJ010000430">
    <property type="protein sequence ID" value="NMO22495.1"/>
    <property type="molecule type" value="Genomic_DNA"/>
</dbReference>
<dbReference type="PRINTS" id="PR01270">
    <property type="entry name" value="HDASUPER"/>
</dbReference>
<dbReference type="GO" id="GO:0004407">
    <property type="term" value="F:histone deacetylase activity"/>
    <property type="evidence" value="ECO:0007669"/>
    <property type="project" value="TreeGrafter"/>
</dbReference>
<dbReference type="InterPro" id="IPR023696">
    <property type="entry name" value="Ureohydrolase_dom_sf"/>
</dbReference>
<organism evidence="3 4">
    <name type="scientific">Pyxidicoccus fallax</name>
    <dbReference type="NCBI Taxonomy" id="394095"/>
    <lineage>
        <taxon>Bacteria</taxon>
        <taxon>Pseudomonadati</taxon>
        <taxon>Myxococcota</taxon>
        <taxon>Myxococcia</taxon>
        <taxon>Myxococcales</taxon>
        <taxon>Cystobacterineae</taxon>
        <taxon>Myxococcaceae</taxon>
        <taxon>Pyxidicoccus</taxon>
    </lineage>
</organism>
<dbReference type="Proteomes" id="UP000518300">
    <property type="component" value="Unassembled WGS sequence"/>
</dbReference>
<evidence type="ECO:0000313" key="4">
    <source>
        <dbReference type="Proteomes" id="UP000518300"/>
    </source>
</evidence>
<gene>
    <name evidence="3" type="ORF">HG543_47705</name>
</gene>
<proteinExistence type="inferred from homology"/>
<evidence type="ECO:0000256" key="1">
    <source>
        <dbReference type="ARBA" id="ARBA00005947"/>
    </source>
</evidence>
<dbReference type="Pfam" id="PF00850">
    <property type="entry name" value="Hist_deacetyl"/>
    <property type="match status" value="1"/>
</dbReference>
<feature type="domain" description="Histone deacetylase" evidence="2">
    <location>
        <begin position="44"/>
        <end position="164"/>
    </location>
</feature>